<gene>
    <name evidence="2" type="ORF">PG993_008530</name>
</gene>
<sequence length="133" mass="14722">MQIFAYILALIVGFAFGDGPINGTCSEWGIWKPEPHFWYLRGNCTANNGTSACNYINLGLCYGVDDYGMLQPETLSFGVEDCKHCVIDGLHLTCDCLDKHGQFHTSERSFDEAIATTDGIFSCFNQTGWNCNA</sequence>
<evidence type="ECO:0000256" key="1">
    <source>
        <dbReference type="SAM" id="SignalP"/>
    </source>
</evidence>
<evidence type="ECO:0000313" key="2">
    <source>
        <dbReference type="EMBL" id="KAK8040119.1"/>
    </source>
</evidence>
<name>A0ABR1T0L9_9PEZI</name>
<evidence type="ECO:0008006" key="4">
    <source>
        <dbReference type="Google" id="ProtNLM"/>
    </source>
</evidence>
<dbReference type="InterPro" id="IPR036673">
    <property type="entry name" value="Cyanovirin-N_sf"/>
</dbReference>
<dbReference type="Proteomes" id="UP001444661">
    <property type="component" value="Unassembled WGS sequence"/>
</dbReference>
<proteinExistence type="predicted"/>
<protein>
    <recommendedName>
        <fullName evidence="4">Cyanovirin-N domain-containing protein</fullName>
    </recommendedName>
</protein>
<feature type="chain" id="PRO_5047089401" description="Cyanovirin-N domain-containing protein" evidence="1">
    <location>
        <begin position="18"/>
        <end position="133"/>
    </location>
</feature>
<accession>A0ABR1T0L9</accession>
<dbReference type="SUPFAM" id="SSF51322">
    <property type="entry name" value="Cyanovirin-N"/>
    <property type="match status" value="1"/>
</dbReference>
<evidence type="ECO:0000313" key="3">
    <source>
        <dbReference type="Proteomes" id="UP001444661"/>
    </source>
</evidence>
<dbReference type="Gene3D" id="2.30.60.10">
    <property type="entry name" value="Cyanovirin-N"/>
    <property type="match status" value="1"/>
</dbReference>
<comment type="caution">
    <text evidence="2">The sequence shown here is derived from an EMBL/GenBank/DDBJ whole genome shotgun (WGS) entry which is preliminary data.</text>
</comment>
<feature type="signal peptide" evidence="1">
    <location>
        <begin position="1"/>
        <end position="17"/>
    </location>
</feature>
<organism evidence="2 3">
    <name type="scientific">Apiospora rasikravindrae</name>
    <dbReference type="NCBI Taxonomy" id="990691"/>
    <lineage>
        <taxon>Eukaryota</taxon>
        <taxon>Fungi</taxon>
        <taxon>Dikarya</taxon>
        <taxon>Ascomycota</taxon>
        <taxon>Pezizomycotina</taxon>
        <taxon>Sordariomycetes</taxon>
        <taxon>Xylariomycetidae</taxon>
        <taxon>Amphisphaeriales</taxon>
        <taxon>Apiosporaceae</taxon>
        <taxon>Apiospora</taxon>
    </lineage>
</organism>
<keyword evidence="1" id="KW-0732">Signal</keyword>
<dbReference type="EMBL" id="JAQQWK010000006">
    <property type="protein sequence ID" value="KAK8040119.1"/>
    <property type="molecule type" value="Genomic_DNA"/>
</dbReference>
<reference evidence="2 3" key="1">
    <citation type="submission" date="2023-01" db="EMBL/GenBank/DDBJ databases">
        <title>Analysis of 21 Apiospora genomes using comparative genomics revels a genus with tremendous synthesis potential of carbohydrate active enzymes and secondary metabolites.</title>
        <authorList>
            <person name="Sorensen T."/>
        </authorList>
    </citation>
    <scope>NUCLEOTIDE SEQUENCE [LARGE SCALE GENOMIC DNA]</scope>
    <source>
        <strain evidence="2 3">CBS 33761</strain>
    </source>
</reference>
<keyword evidence="3" id="KW-1185">Reference proteome</keyword>